<organism evidence="2 3">
    <name type="scientific">Rickenella mellea</name>
    <dbReference type="NCBI Taxonomy" id="50990"/>
    <lineage>
        <taxon>Eukaryota</taxon>
        <taxon>Fungi</taxon>
        <taxon>Dikarya</taxon>
        <taxon>Basidiomycota</taxon>
        <taxon>Agaricomycotina</taxon>
        <taxon>Agaricomycetes</taxon>
        <taxon>Hymenochaetales</taxon>
        <taxon>Rickenellaceae</taxon>
        <taxon>Rickenella</taxon>
    </lineage>
</organism>
<evidence type="ECO:0000256" key="1">
    <source>
        <dbReference type="SAM" id="MobiDB-lite"/>
    </source>
</evidence>
<proteinExistence type="predicted"/>
<dbReference type="Gene3D" id="1.10.510.10">
    <property type="entry name" value="Transferase(Phosphotransferase) domain 1"/>
    <property type="match status" value="1"/>
</dbReference>
<dbReference type="VEuPathDB" id="FungiDB:BD410DRAFT_838930"/>
<dbReference type="InterPro" id="IPR011009">
    <property type="entry name" value="Kinase-like_dom_sf"/>
</dbReference>
<dbReference type="SUPFAM" id="SSF56112">
    <property type="entry name" value="Protein kinase-like (PK-like)"/>
    <property type="match status" value="1"/>
</dbReference>
<dbReference type="AlphaFoldDB" id="A0A4Y7Q731"/>
<evidence type="ECO:0000313" key="3">
    <source>
        <dbReference type="Proteomes" id="UP000294933"/>
    </source>
</evidence>
<evidence type="ECO:0000313" key="2">
    <source>
        <dbReference type="EMBL" id="TDL23443.1"/>
    </source>
</evidence>
<keyword evidence="3" id="KW-1185">Reference proteome</keyword>
<dbReference type="EMBL" id="ML170170">
    <property type="protein sequence ID" value="TDL23443.1"/>
    <property type="molecule type" value="Genomic_DNA"/>
</dbReference>
<gene>
    <name evidence="2" type="ORF">BD410DRAFT_838930</name>
</gene>
<name>A0A4Y7Q731_9AGAM</name>
<dbReference type="Proteomes" id="UP000294933">
    <property type="component" value="Unassembled WGS sequence"/>
</dbReference>
<reference evidence="2 3" key="1">
    <citation type="submission" date="2018-06" db="EMBL/GenBank/DDBJ databases">
        <title>A transcriptomic atlas of mushroom development highlights an independent origin of complex multicellularity.</title>
        <authorList>
            <consortium name="DOE Joint Genome Institute"/>
            <person name="Krizsan K."/>
            <person name="Almasi E."/>
            <person name="Merenyi Z."/>
            <person name="Sahu N."/>
            <person name="Viragh M."/>
            <person name="Koszo T."/>
            <person name="Mondo S."/>
            <person name="Kiss B."/>
            <person name="Balint B."/>
            <person name="Kues U."/>
            <person name="Barry K."/>
            <person name="Hegedus J.C."/>
            <person name="Henrissat B."/>
            <person name="Johnson J."/>
            <person name="Lipzen A."/>
            <person name="Ohm R."/>
            <person name="Nagy I."/>
            <person name="Pangilinan J."/>
            <person name="Yan J."/>
            <person name="Xiong Y."/>
            <person name="Grigoriev I.V."/>
            <person name="Hibbett D.S."/>
            <person name="Nagy L.G."/>
        </authorList>
    </citation>
    <scope>NUCLEOTIDE SEQUENCE [LARGE SCALE GENOMIC DNA]</scope>
    <source>
        <strain evidence="2 3">SZMC22713</strain>
    </source>
</reference>
<protein>
    <recommendedName>
        <fullName evidence="4">Protein kinase domain-containing protein</fullName>
    </recommendedName>
</protein>
<evidence type="ECO:0008006" key="4">
    <source>
        <dbReference type="Google" id="ProtNLM"/>
    </source>
</evidence>
<feature type="region of interest" description="Disordered" evidence="1">
    <location>
        <begin position="144"/>
        <end position="166"/>
    </location>
</feature>
<accession>A0A4Y7Q731</accession>
<sequence>MDIECGDFPAIRLCYYENGNIMDFKKKNAAYSEEMQRKLMYQVALALHSLHSQGLFHGNLRAIYSGKVPYASHRDCPGLVARILKDKLESLTKPAMMDDSLWEIVQKCRLPEESRPTMSKVVRWMQDYAATKSVVIASDVNPVAPSTQHSVAPTFKPVSPRGRRSN</sequence>